<dbReference type="RefSeq" id="XP_016756265.1">
    <property type="nucleotide sequence ID" value="XM_016907434.1"/>
</dbReference>
<dbReference type="Proteomes" id="UP000016931">
    <property type="component" value="Unassembled WGS sequence"/>
</dbReference>
<dbReference type="eggNOG" id="ENOG502R9G7">
    <property type="taxonomic scope" value="Eukaryota"/>
</dbReference>
<dbReference type="HOGENOM" id="CLU_1489891_0_0_1"/>
<accession>M3ARM3</accession>
<proteinExistence type="predicted"/>
<dbReference type="AlphaFoldDB" id="M3ARM3"/>
<evidence type="ECO:0008006" key="4">
    <source>
        <dbReference type="Google" id="ProtNLM"/>
    </source>
</evidence>
<evidence type="ECO:0000313" key="2">
    <source>
        <dbReference type="EMBL" id="EMF08144.1"/>
    </source>
</evidence>
<evidence type="ECO:0000256" key="1">
    <source>
        <dbReference type="SAM" id="SignalP"/>
    </source>
</evidence>
<keyword evidence="3" id="KW-1185">Reference proteome</keyword>
<evidence type="ECO:0000313" key="3">
    <source>
        <dbReference type="Proteomes" id="UP000016931"/>
    </source>
</evidence>
<sequence length="181" mass="19756">MLSSKQLLASLAAFATSSQALYFNLDPFIASDVRVPSESHYISFTVSNPEAVFEQGGPYPRNCSISWTTSPPPTCWTPCQSDSLSPSYFTRVSPDTYPGDSASKFILEIEEYFVYKNSAKYNVTVAVEETPTTNTTGPLYRCSRGGQSTICGYWGQPMGWNTSELTATYSVAPRDGVCGEA</sequence>
<dbReference type="OMA" id="PSESHYI"/>
<feature type="chain" id="PRO_5004031748" description="AA1-like domain-containing protein" evidence="1">
    <location>
        <begin position="21"/>
        <end position="181"/>
    </location>
</feature>
<keyword evidence="1" id="KW-0732">Signal</keyword>
<dbReference type="GeneID" id="27904571"/>
<organism evidence="2 3">
    <name type="scientific">Sphaerulina musiva (strain SO2202)</name>
    <name type="common">Poplar stem canker fungus</name>
    <name type="synonym">Septoria musiva</name>
    <dbReference type="NCBI Taxonomy" id="692275"/>
    <lineage>
        <taxon>Eukaryota</taxon>
        <taxon>Fungi</taxon>
        <taxon>Dikarya</taxon>
        <taxon>Ascomycota</taxon>
        <taxon>Pezizomycotina</taxon>
        <taxon>Dothideomycetes</taxon>
        <taxon>Dothideomycetidae</taxon>
        <taxon>Mycosphaerellales</taxon>
        <taxon>Mycosphaerellaceae</taxon>
        <taxon>Sphaerulina</taxon>
    </lineage>
</organism>
<gene>
    <name evidence="2" type="ORF">SEPMUDRAFT_152415</name>
</gene>
<dbReference type="OrthoDB" id="3642993at2759"/>
<dbReference type="EMBL" id="KB456272">
    <property type="protein sequence ID" value="EMF08144.1"/>
    <property type="molecule type" value="Genomic_DNA"/>
</dbReference>
<protein>
    <recommendedName>
        <fullName evidence="4">AA1-like domain-containing protein</fullName>
    </recommendedName>
</protein>
<name>M3ARM3_SPHMS</name>
<reference evidence="2 3" key="1">
    <citation type="journal article" date="2012" name="PLoS Pathog.">
        <title>Diverse lifestyles and strategies of plant pathogenesis encoded in the genomes of eighteen Dothideomycetes fungi.</title>
        <authorList>
            <person name="Ohm R.A."/>
            <person name="Feau N."/>
            <person name="Henrissat B."/>
            <person name="Schoch C.L."/>
            <person name="Horwitz B.A."/>
            <person name="Barry K.W."/>
            <person name="Condon B.J."/>
            <person name="Copeland A.C."/>
            <person name="Dhillon B."/>
            <person name="Glaser F."/>
            <person name="Hesse C.N."/>
            <person name="Kosti I."/>
            <person name="LaButti K."/>
            <person name="Lindquist E.A."/>
            <person name="Lucas S."/>
            <person name="Salamov A.A."/>
            <person name="Bradshaw R.E."/>
            <person name="Ciuffetti L."/>
            <person name="Hamelin R.C."/>
            <person name="Kema G.H.J."/>
            <person name="Lawrence C."/>
            <person name="Scott J.A."/>
            <person name="Spatafora J.W."/>
            <person name="Turgeon B.G."/>
            <person name="de Wit P.J.G.M."/>
            <person name="Zhong S."/>
            <person name="Goodwin S.B."/>
            <person name="Grigoriev I.V."/>
        </authorList>
    </citation>
    <scope>NUCLEOTIDE SEQUENCE [LARGE SCALE GENOMIC DNA]</scope>
    <source>
        <strain evidence="2 3">SO2202</strain>
    </source>
</reference>
<feature type="signal peptide" evidence="1">
    <location>
        <begin position="1"/>
        <end position="20"/>
    </location>
</feature>